<dbReference type="KEGG" id="bgv:CAL12_18760"/>
<dbReference type="GO" id="GO:0004314">
    <property type="term" value="F:[acyl-carrier-protein] S-malonyltransferase activity"/>
    <property type="evidence" value="ECO:0007669"/>
    <property type="project" value="UniProtKB-EC"/>
</dbReference>
<dbReference type="RefSeq" id="WP_086066014.1">
    <property type="nucleotide sequence ID" value="NZ_CP021108.1"/>
</dbReference>
<keyword evidence="11" id="KW-1185">Reference proteome</keyword>
<dbReference type="InterPro" id="IPR024925">
    <property type="entry name" value="Malonyl_CoA-ACP_transAc"/>
</dbReference>
<dbReference type="InterPro" id="IPR050858">
    <property type="entry name" value="Mal-CoA-ACP_Trans/PKS_FabD"/>
</dbReference>
<dbReference type="GO" id="GO:0005829">
    <property type="term" value="C:cytosol"/>
    <property type="evidence" value="ECO:0007669"/>
    <property type="project" value="TreeGrafter"/>
</dbReference>
<dbReference type="EC" id="2.3.1.39" evidence="1 6"/>
<dbReference type="PANTHER" id="PTHR42681">
    <property type="entry name" value="MALONYL-COA-ACYL CARRIER PROTEIN TRANSACYLASE, MITOCHONDRIAL"/>
    <property type="match status" value="1"/>
</dbReference>
<feature type="domain" description="Malonyl-CoA:ACP transacylase (MAT)" evidence="9">
    <location>
        <begin position="6"/>
        <end position="294"/>
    </location>
</feature>
<evidence type="ECO:0000256" key="7">
    <source>
        <dbReference type="PIRSR" id="PIRSR000446-1"/>
    </source>
</evidence>
<dbReference type="Pfam" id="PF00698">
    <property type="entry name" value="Acyl_transf_1"/>
    <property type="match status" value="1"/>
</dbReference>
<dbReference type="InterPro" id="IPR014043">
    <property type="entry name" value="Acyl_transferase_dom"/>
</dbReference>
<protein>
    <recommendedName>
        <fullName evidence="2 6">Malonyl CoA-acyl carrier protein transacylase</fullName>
        <ecNumber evidence="1 6">2.3.1.39</ecNumber>
    </recommendedName>
</protein>
<accession>A0A1W6YNL4</accession>
<dbReference type="EMBL" id="CP021108">
    <property type="protein sequence ID" value="ARP82655.1"/>
    <property type="molecule type" value="Genomic_DNA"/>
</dbReference>
<feature type="active site" evidence="7">
    <location>
        <position position="86"/>
    </location>
</feature>
<dbReference type="AlphaFoldDB" id="A0A1W6YNL4"/>
<evidence type="ECO:0000256" key="3">
    <source>
        <dbReference type="ARBA" id="ARBA00022679"/>
    </source>
</evidence>
<dbReference type="Gene3D" id="3.30.70.250">
    <property type="entry name" value="Malonyl-CoA ACP transacylase, ACP-binding"/>
    <property type="match status" value="1"/>
</dbReference>
<reference evidence="10 11" key="1">
    <citation type="submission" date="2017-05" db="EMBL/GenBank/DDBJ databases">
        <title>Complete and WGS of Bordetella genogroups.</title>
        <authorList>
            <person name="Spilker T."/>
            <person name="LiPuma J."/>
        </authorList>
    </citation>
    <scope>NUCLEOTIDE SEQUENCE [LARGE SCALE GENOMIC DNA]</scope>
    <source>
        <strain evidence="10 11">AU19157</strain>
    </source>
</reference>
<dbReference type="SUPFAM" id="SSF55048">
    <property type="entry name" value="Probable ACP-binding domain of malonyl-CoA ACP transacylase"/>
    <property type="match status" value="1"/>
</dbReference>
<gene>
    <name evidence="10" type="ORF">CAL12_18760</name>
</gene>
<dbReference type="STRING" id="1416806.CAL12_18760"/>
<dbReference type="PANTHER" id="PTHR42681:SF1">
    <property type="entry name" value="MALONYL-COA-ACYL CARRIER PROTEIN TRANSACYLASE, MITOCHONDRIAL"/>
    <property type="match status" value="1"/>
</dbReference>
<evidence type="ECO:0000256" key="4">
    <source>
        <dbReference type="ARBA" id="ARBA00023315"/>
    </source>
</evidence>
<sequence>MSVLYTFPGQGSQQAGMLSRLPPVKPTDDALRIAREVLGRDPLDMETEASLASTVSAQLALLIAGVATAGALADLGCRPDMVAGMSVGAFPAAVVAGVLRYEDALRLVDMRARLMQQAYPAGYGMVAILGLDESQVRRAVADVHTAGNPVYVANINAERQVVISGADAAMAAVAQRALRAGATHCPRLAVSVPSHCELLCDAAATLRRCLADVSLRPPGVAYLSSSLARAIADPDRIAEDLATNLCREVNWRDTAQLAWERGARLAVEMPSGDVLTRLMIPAFAEGMAVACSANSLETIRALSVRER</sequence>
<evidence type="ECO:0000256" key="8">
    <source>
        <dbReference type="SAM" id="MobiDB-lite"/>
    </source>
</evidence>
<feature type="active site" evidence="7">
    <location>
        <position position="195"/>
    </location>
</feature>
<dbReference type="Proteomes" id="UP000194151">
    <property type="component" value="Chromosome"/>
</dbReference>
<evidence type="ECO:0000259" key="9">
    <source>
        <dbReference type="SMART" id="SM00827"/>
    </source>
</evidence>
<name>A0A1W6YNL4_9BORD</name>
<keyword evidence="3 6" id="KW-0808">Transferase</keyword>
<dbReference type="GO" id="GO:0006633">
    <property type="term" value="P:fatty acid biosynthetic process"/>
    <property type="evidence" value="ECO:0007669"/>
    <property type="project" value="TreeGrafter"/>
</dbReference>
<evidence type="ECO:0000256" key="5">
    <source>
        <dbReference type="ARBA" id="ARBA00048462"/>
    </source>
</evidence>
<keyword evidence="4 6" id="KW-0012">Acyltransferase</keyword>
<dbReference type="Gene3D" id="3.40.366.10">
    <property type="entry name" value="Malonyl-Coenzyme A Acyl Carrier Protein, domain 2"/>
    <property type="match status" value="1"/>
</dbReference>
<dbReference type="NCBIfam" id="TIGR03131">
    <property type="entry name" value="malonate_mdcH"/>
    <property type="match status" value="1"/>
</dbReference>
<evidence type="ECO:0000256" key="1">
    <source>
        <dbReference type="ARBA" id="ARBA00013258"/>
    </source>
</evidence>
<dbReference type="PIRSF" id="PIRSF000446">
    <property type="entry name" value="Mct"/>
    <property type="match status" value="1"/>
</dbReference>
<proteinExistence type="inferred from homology"/>
<evidence type="ECO:0000256" key="6">
    <source>
        <dbReference type="PIRNR" id="PIRNR000446"/>
    </source>
</evidence>
<dbReference type="SUPFAM" id="SSF52151">
    <property type="entry name" value="FabD/lysophospholipase-like"/>
    <property type="match status" value="1"/>
</dbReference>
<dbReference type="InterPro" id="IPR001227">
    <property type="entry name" value="Ac_transferase_dom_sf"/>
</dbReference>
<dbReference type="InterPro" id="IPR016036">
    <property type="entry name" value="Malonyl_transacylase_ACP-bd"/>
</dbReference>
<feature type="region of interest" description="Disordered" evidence="8">
    <location>
        <begin position="1"/>
        <end position="21"/>
    </location>
</feature>
<dbReference type="OrthoDB" id="9808564at2"/>
<comment type="catalytic activity">
    <reaction evidence="5 6">
        <text>holo-[ACP] + malonyl-CoA = malonyl-[ACP] + CoA</text>
        <dbReference type="Rhea" id="RHEA:41792"/>
        <dbReference type="Rhea" id="RHEA-COMP:9623"/>
        <dbReference type="Rhea" id="RHEA-COMP:9685"/>
        <dbReference type="ChEBI" id="CHEBI:57287"/>
        <dbReference type="ChEBI" id="CHEBI:57384"/>
        <dbReference type="ChEBI" id="CHEBI:64479"/>
        <dbReference type="ChEBI" id="CHEBI:78449"/>
        <dbReference type="EC" id="2.3.1.39"/>
    </reaction>
</comment>
<dbReference type="InterPro" id="IPR017554">
    <property type="entry name" value="Malonate_deCOase_MdcHsu"/>
</dbReference>
<evidence type="ECO:0000313" key="10">
    <source>
        <dbReference type="EMBL" id="ARP82655.1"/>
    </source>
</evidence>
<evidence type="ECO:0000313" key="11">
    <source>
        <dbReference type="Proteomes" id="UP000194151"/>
    </source>
</evidence>
<dbReference type="SMART" id="SM00827">
    <property type="entry name" value="PKS_AT"/>
    <property type="match status" value="1"/>
</dbReference>
<dbReference type="InterPro" id="IPR016035">
    <property type="entry name" value="Acyl_Trfase/lysoPLipase"/>
</dbReference>
<organism evidence="10 11">
    <name type="scientific">Bordetella genomosp. 8</name>
    <dbReference type="NCBI Taxonomy" id="1416806"/>
    <lineage>
        <taxon>Bacteria</taxon>
        <taxon>Pseudomonadati</taxon>
        <taxon>Pseudomonadota</taxon>
        <taxon>Betaproteobacteria</taxon>
        <taxon>Burkholderiales</taxon>
        <taxon>Alcaligenaceae</taxon>
        <taxon>Bordetella</taxon>
    </lineage>
</organism>
<evidence type="ECO:0000256" key="2">
    <source>
        <dbReference type="ARBA" id="ARBA00018953"/>
    </source>
</evidence>
<comment type="similarity">
    <text evidence="6">Belongs to the fabD family.</text>
</comment>